<dbReference type="OrthoDB" id="1913811at2"/>
<dbReference type="STRING" id="1121298.SAMN05444401_1554"/>
<proteinExistence type="predicted"/>
<dbReference type="EMBL" id="FQZO01000002">
    <property type="protein sequence ID" value="SHI84030.1"/>
    <property type="molecule type" value="Genomic_DNA"/>
</dbReference>
<organism evidence="1 2">
    <name type="scientific">Clostridium amylolyticum</name>
    <dbReference type="NCBI Taxonomy" id="1121298"/>
    <lineage>
        <taxon>Bacteria</taxon>
        <taxon>Bacillati</taxon>
        <taxon>Bacillota</taxon>
        <taxon>Clostridia</taxon>
        <taxon>Eubacteriales</taxon>
        <taxon>Clostridiaceae</taxon>
        <taxon>Clostridium</taxon>
    </lineage>
</organism>
<gene>
    <name evidence="1" type="ORF">SAMN05444401_1554</name>
</gene>
<keyword evidence="2" id="KW-1185">Reference proteome</keyword>
<accession>A0A1M6EFD3</accession>
<dbReference type="AlphaFoldDB" id="A0A1M6EFD3"/>
<protein>
    <submittedName>
        <fullName evidence="1">Uncharacterized protein</fullName>
    </submittedName>
</protein>
<evidence type="ECO:0000313" key="2">
    <source>
        <dbReference type="Proteomes" id="UP000184080"/>
    </source>
</evidence>
<name>A0A1M6EFD3_9CLOT</name>
<sequence length="68" mass="7619">MKGKVIDMNKTDAFISFENGTTMDISVNNLPRHVSVGDEVDIHFSNNASFQSSTSRDRMTNNSTVDFF</sequence>
<dbReference type="RefSeq" id="WP_073005268.1">
    <property type="nucleotide sequence ID" value="NZ_FQZO01000002.1"/>
</dbReference>
<dbReference type="Proteomes" id="UP000184080">
    <property type="component" value="Unassembled WGS sequence"/>
</dbReference>
<reference evidence="1 2" key="1">
    <citation type="submission" date="2016-11" db="EMBL/GenBank/DDBJ databases">
        <authorList>
            <person name="Jaros S."/>
            <person name="Januszkiewicz K."/>
            <person name="Wedrychowicz H."/>
        </authorList>
    </citation>
    <scope>NUCLEOTIDE SEQUENCE [LARGE SCALE GENOMIC DNA]</scope>
    <source>
        <strain evidence="1 2">DSM 21864</strain>
    </source>
</reference>
<evidence type="ECO:0000313" key="1">
    <source>
        <dbReference type="EMBL" id="SHI84030.1"/>
    </source>
</evidence>